<gene>
    <name evidence="1" type="ORF">DY000_02020572</name>
</gene>
<protein>
    <recommendedName>
        <fullName evidence="3">Xylanase inhibitor N-terminal domain-containing protein</fullName>
    </recommendedName>
</protein>
<sequence>MDKVLLIGNFPFPGRRGGPGTGPELLRSGESGFLLAGILGTGVPSSGDPEAGVLSGYLALYVICSLPESERVSSSCSTFALYGICSLPEGMDAGFGAGASRNRNLEASVLPEAWMIFPNQCAPYFSISSSNSGNNLCTKVNRSCSFSAGFPWDPGCIPLDVKTYSWGSLIDYGFDTFSTIVYSVLEIFGASTQDDHRARPSVDIGEDYWSDVLPEGSLLRMSNSG</sequence>
<evidence type="ECO:0000313" key="1">
    <source>
        <dbReference type="EMBL" id="KAF3597865.1"/>
    </source>
</evidence>
<accession>A0ABQ7END1</accession>
<name>A0ABQ7END1_BRACR</name>
<evidence type="ECO:0008006" key="3">
    <source>
        <dbReference type="Google" id="ProtNLM"/>
    </source>
</evidence>
<proteinExistence type="predicted"/>
<evidence type="ECO:0000313" key="2">
    <source>
        <dbReference type="Proteomes" id="UP000266723"/>
    </source>
</evidence>
<organism evidence="1 2">
    <name type="scientific">Brassica cretica</name>
    <name type="common">Mustard</name>
    <dbReference type="NCBI Taxonomy" id="69181"/>
    <lineage>
        <taxon>Eukaryota</taxon>
        <taxon>Viridiplantae</taxon>
        <taxon>Streptophyta</taxon>
        <taxon>Embryophyta</taxon>
        <taxon>Tracheophyta</taxon>
        <taxon>Spermatophyta</taxon>
        <taxon>Magnoliopsida</taxon>
        <taxon>eudicotyledons</taxon>
        <taxon>Gunneridae</taxon>
        <taxon>Pentapetalae</taxon>
        <taxon>rosids</taxon>
        <taxon>malvids</taxon>
        <taxon>Brassicales</taxon>
        <taxon>Brassicaceae</taxon>
        <taxon>Brassiceae</taxon>
        <taxon>Brassica</taxon>
    </lineage>
</organism>
<dbReference type="Proteomes" id="UP000266723">
    <property type="component" value="Unassembled WGS sequence"/>
</dbReference>
<comment type="caution">
    <text evidence="1">The sequence shown here is derived from an EMBL/GenBank/DDBJ whole genome shotgun (WGS) entry which is preliminary data.</text>
</comment>
<reference evidence="1 2" key="1">
    <citation type="journal article" date="2020" name="BMC Genomics">
        <title>Intraspecific diversification of the crop wild relative Brassica cretica Lam. using demographic model selection.</title>
        <authorList>
            <person name="Kioukis A."/>
            <person name="Michalopoulou V.A."/>
            <person name="Briers L."/>
            <person name="Pirintsos S."/>
            <person name="Studholme D.J."/>
            <person name="Pavlidis P."/>
            <person name="Sarris P.F."/>
        </authorList>
    </citation>
    <scope>NUCLEOTIDE SEQUENCE [LARGE SCALE GENOMIC DNA]</scope>
    <source>
        <strain evidence="2">cv. PFS-1207/04</strain>
    </source>
</reference>
<dbReference type="EMBL" id="QGKV02000299">
    <property type="protein sequence ID" value="KAF3597865.1"/>
    <property type="molecule type" value="Genomic_DNA"/>
</dbReference>
<keyword evidence="2" id="KW-1185">Reference proteome</keyword>